<dbReference type="PANTHER" id="PTHR30189">
    <property type="entry name" value="LPS-ASSEMBLY PROTEIN"/>
    <property type="match status" value="1"/>
</dbReference>
<dbReference type="GO" id="GO:0015920">
    <property type="term" value="P:lipopolysaccharide transport"/>
    <property type="evidence" value="ECO:0007669"/>
    <property type="project" value="InterPro"/>
</dbReference>
<accession>A0A1W1EC52</accession>
<dbReference type="AlphaFoldDB" id="A0A1W1EC52"/>
<protein>
    <submittedName>
        <fullName evidence="1">Outer membrane protein Imp, required for envelope biogenesis / Organic solvent tolerance protein</fullName>
    </submittedName>
</protein>
<dbReference type="GO" id="GO:1990351">
    <property type="term" value="C:transporter complex"/>
    <property type="evidence" value="ECO:0007669"/>
    <property type="project" value="TreeGrafter"/>
</dbReference>
<reference evidence="1" key="1">
    <citation type="submission" date="2016-10" db="EMBL/GenBank/DDBJ databases">
        <authorList>
            <person name="de Groot N.N."/>
        </authorList>
    </citation>
    <scope>NUCLEOTIDE SEQUENCE</scope>
</reference>
<proteinExistence type="inferred from homology"/>
<dbReference type="InterPro" id="IPR050218">
    <property type="entry name" value="LptD"/>
</dbReference>
<dbReference type="EMBL" id="FPKX01000008">
    <property type="protein sequence ID" value="SFZ97604.1"/>
    <property type="molecule type" value="Genomic_DNA"/>
</dbReference>
<dbReference type="HAMAP" id="MF_01411">
    <property type="entry name" value="LPS_assembly_LptD"/>
    <property type="match status" value="1"/>
</dbReference>
<evidence type="ECO:0000313" key="1">
    <source>
        <dbReference type="EMBL" id="SFZ97604.1"/>
    </source>
</evidence>
<name>A0A1W1EC52_9ZZZZ</name>
<dbReference type="PANTHER" id="PTHR30189:SF1">
    <property type="entry name" value="LPS-ASSEMBLY PROTEIN LPTD"/>
    <property type="match status" value="1"/>
</dbReference>
<sequence>MLRILFSIFIFISLLHAQEEDKGKKIEVTAKNISSTKTTVTGSDGVVVYYGDSVIKADKAIYNKETQLLVLDGKVEMIGYMGSKEHSNHLEIQTDKDIVTFKDLFMVSKNDVWLYTNKAINVDGNYTFGKSVLSSCEANDPLWKMAFERSKYDSEDEYMKIYDAKIYFKDVPIVYTPYMAFSTNNDRASGLLFPLFGFSSSEGFIYDQPIFWAIADNMDLEFNPQIRTNRSVGMYATYRFVDTPQSSGMFRVGYFKDKPSYVEDNNLIEDTHYGVEFNYDSSKVFSDYMPNGFTDGLYINTIFLNDIDYLNLQKSRLNHYSLTNFQESKLNYFAYDDDYYAGLYAKYFIDTSKTDNSDTIQILPQVHLHKYLSSIFVDNLTYSANLQVSNYTRQKGATMQQVDLKIPIEFTTSFFDDFVSLSIGEDILYNKSYFGNSTFPHDQFQYYSNTHKAKIFSDLTKKYDTFVHVLQPSLSYLKPGYVSQKPVDFDDLEIEQQNLFTVYKPEENYLLSMGQYFYNEKSALVFYQRISQSYYNQRVNKLVDLSNEMQYKWRTWTFYNNIVYSNQYKELRESSSRIYFSQSSYRFGVGHTYKETLPDDLTSVAPSNDLNFNFGYTYSDHIGFNGNIIYNLDSAYSEQWTLGGYYKQDCWSMTASLRRENTPRPNNQFELQDTFYVQFNFIPFITVGSN</sequence>
<organism evidence="1">
    <name type="scientific">hydrothermal vent metagenome</name>
    <dbReference type="NCBI Taxonomy" id="652676"/>
    <lineage>
        <taxon>unclassified sequences</taxon>
        <taxon>metagenomes</taxon>
        <taxon>ecological metagenomes</taxon>
    </lineage>
</organism>
<gene>
    <name evidence="1" type="ORF">MNB_SV-5-568</name>
</gene>
<dbReference type="InterPro" id="IPR020889">
    <property type="entry name" value="LipoPS_assembly_LptD"/>
</dbReference>
<dbReference type="GO" id="GO:0043165">
    <property type="term" value="P:Gram-negative-bacterium-type cell outer membrane assembly"/>
    <property type="evidence" value="ECO:0007669"/>
    <property type="project" value="InterPro"/>
</dbReference>
<dbReference type="GO" id="GO:0009279">
    <property type="term" value="C:cell outer membrane"/>
    <property type="evidence" value="ECO:0007669"/>
    <property type="project" value="InterPro"/>
</dbReference>